<protein>
    <submittedName>
        <fullName evidence="2">TIGR01244 family protein</fullName>
    </submittedName>
</protein>
<evidence type="ECO:0000313" key="2">
    <source>
        <dbReference type="EMBL" id="GHH02013.1"/>
    </source>
</evidence>
<dbReference type="InterPro" id="IPR029021">
    <property type="entry name" value="Prot-tyrosine_phosphatase-like"/>
</dbReference>
<evidence type="ECO:0000259" key="1">
    <source>
        <dbReference type="Pfam" id="PF04273"/>
    </source>
</evidence>
<dbReference type="CDD" id="cd14503">
    <property type="entry name" value="PTP-bact"/>
    <property type="match status" value="1"/>
</dbReference>
<keyword evidence="3" id="KW-1185">Reference proteome</keyword>
<dbReference type="GO" id="GO:0016787">
    <property type="term" value="F:hydrolase activity"/>
    <property type="evidence" value="ECO:0007669"/>
    <property type="project" value="InterPro"/>
</dbReference>
<organism evidence="2 3">
    <name type="scientific">Pseudodonghicola xiamenensis</name>
    <dbReference type="NCBI Taxonomy" id="337702"/>
    <lineage>
        <taxon>Bacteria</taxon>
        <taxon>Pseudomonadati</taxon>
        <taxon>Pseudomonadota</taxon>
        <taxon>Alphaproteobacteria</taxon>
        <taxon>Rhodobacterales</taxon>
        <taxon>Paracoccaceae</taxon>
        <taxon>Pseudodonghicola</taxon>
    </lineage>
</organism>
<gene>
    <name evidence="2" type="ORF">GCM10010961_39620</name>
</gene>
<dbReference type="Pfam" id="PF04273">
    <property type="entry name" value="BLH_phosphatase"/>
    <property type="match status" value="1"/>
</dbReference>
<reference evidence="2" key="2">
    <citation type="submission" date="2020-09" db="EMBL/GenBank/DDBJ databases">
        <authorList>
            <person name="Sun Q."/>
            <person name="Zhou Y."/>
        </authorList>
    </citation>
    <scope>NUCLEOTIDE SEQUENCE</scope>
    <source>
        <strain evidence="2">CGMCC 1.7081</strain>
    </source>
</reference>
<reference evidence="2" key="1">
    <citation type="journal article" date="2014" name="Int. J. Syst. Evol. Microbiol.">
        <title>Complete genome sequence of Corynebacterium casei LMG S-19264T (=DSM 44701T), isolated from a smear-ripened cheese.</title>
        <authorList>
            <consortium name="US DOE Joint Genome Institute (JGI-PGF)"/>
            <person name="Walter F."/>
            <person name="Albersmeier A."/>
            <person name="Kalinowski J."/>
            <person name="Ruckert C."/>
        </authorList>
    </citation>
    <scope>NUCLEOTIDE SEQUENCE</scope>
    <source>
        <strain evidence="2">CGMCC 1.7081</strain>
    </source>
</reference>
<dbReference type="InterPro" id="IPR005939">
    <property type="entry name" value="BLH_phosphatase-like"/>
</dbReference>
<comment type="caution">
    <text evidence="2">The sequence shown here is derived from an EMBL/GenBank/DDBJ whole genome shotgun (WGS) entry which is preliminary data.</text>
</comment>
<proteinExistence type="predicted"/>
<name>A0A8J3H934_9RHOB</name>
<dbReference type="Gene3D" id="3.90.190.10">
    <property type="entry name" value="Protein tyrosine phosphatase superfamily"/>
    <property type="match status" value="1"/>
</dbReference>
<dbReference type="NCBIfam" id="TIGR01244">
    <property type="entry name" value="TIGR01244 family sulfur transferase"/>
    <property type="match status" value="1"/>
</dbReference>
<dbReference type="AlphaFoldDB" id="A0A8J3H934"/>
<sequence length="147" mass="15422">MTRVMDIRALTPGYAVSPQISVEDMPALAEAGFTTVICNRPDSEIGPEQSCAAMRDAAEAVGITFIPLPLDQTTLTPENGIRQVEAIADATGPVLGYCRTGTRSTVIWALGQAGTLPVDEILEKAAAAGYQLDHLRPALEALAASRG</sequence>
<feature type="domain" description="Beta-lactamase hydrolase-like protein phosphatase-like" evidence="1">
    <location>
        <begin position="6"/>
        <end position="114"/>
    </location>
</feature>
<evidence type="ECO:0000313" key="3">
    <source>
        <dbReference type="Proteomes" id="UP000611500"/>
    </source>
</evidence>
<accession>A0A8J3H934</accession>
<dbReference type="EMBL" id="BNAP01000031">
    <property type="protein sequence ID" value="GHH02013.1"/>
    <property type="molecule type" value="Genomic_DNA"/>
</dbReference>
<dbReference type="Proteomes" id="UP000611500">
    <property type="component" value="Unassembled WGS sequence"/>
</dbReference>
<dbReference type="SUPFAM" id="SSF52799">
    <property type="entry name" value="(Phosphotyrosine protein) phosphatases II"/>
    <property type="match status" value="1"/>
</dbReference>